<dbReference type="HOGENOM" id="CLU_027052_1_0_2"/>
<dbReference type="OrthoDB" id="15228at2157"/>
<evidence type="ECO:0008006" key="5">
    <source>
        <dbReference type="Google" id="ProtNLM"/>
    </source>
</evidence>
<sequence>MFMQKRIIYGIDIARGSPRARELPRYALAILRDGEISHFSMLRRQKIFNMIQRDRPEIIAVDNIFELAADRSELLSLMERLPDGVKLVQVTGGLHPEPLVRLARKHGIPVDPENPNDEAEACARLADLGIGHEVSLFEDITKIKVSRARSLGRGGWSQNRYRRKVHGAVLQRSREIENALKDLSREKGIRFEAVNVKGFGGYVRSEFTVYAKRGEIPIHSMASNDAQVSVRSVERDKIRYVPLKPRTQRRKFTIVGLDPGTTVGIAILSLDGDLLYLKSFRGIAPDEVVKLIAEYGKPAVIASDVTPMPGSVEKIRRSFNAVPASPGIEVSAEEKIALGKTFGYSNDHERDALTAALLTYRSYKNIFARIEKKAPENADLELIKLHVIRGDSIEAAIEKVRAASEAREKPRSRAVPGKPEERTATDESLLKMREVVQRQGEQIQNLQEYVEELKQALVAKDRKISKLESRLKGFKKEAYSEVRKSKELQIRDSTIESLKKELSNKNRTVKELRRRSNKLRKIQKMEIRGEGTPVKVIDAFTKESIAETKEKYGLKAGDVVFLENPSGGGAATAQILVEARVRAVVIPEDISHAAEETFFKGDVPILRNIQLERADDFAMAEPEAMKAAIAEWEKAAEKRRQKAKEDELQSLFEEYRSERRRGLV</sequence>
<dbReference type="PATRIC" id="fig|1434110.4.peg.3281"/>
<feature type="region of interest" description="Disordered" evidence="2">
    <location>
        <begin position="404"/>
        <end position="425"/>
    </location>
</feature>
<evidence type="ECO:0000256" key="2">
    <source>
        <dbReference type="SAM" id="MobiDB-lite"/>
    </source>
</evidence>
<keyword evidence="4" id="KW-1185">Reference proteome</keyword>
<dbReference type="AlphaFoldDB" id="A0A0E3SH65"/>
<protein>
    <recommendedName>
        <fullName evidence="5">DUF460 domain-containing protein</fullName>
    </recommendedName>
</protein>
<dbReference type="InterPro" id="IPR007408">
    <property type="entry name" value="DUF460"/>
</dbReference>
<keyword evidence="1" id="KW-0175">Coiled coil</keyword>
<evidence type="ECO:0000313" key="3">
    <source>
        <dbReference type="EMBL" id="AKB79033.1"/>
    </source>
</evidence>
<dbReference type="GeneID" id="24831841"/>
<dbReference type="PANTHER" id="PTHR40707:SF1">
    <property type="entry name" value="DUF460 DOMAIN-CONTAINING PROTEIN"/>
    <property type="match status" value="1"/>
</dbReference>
<proteinExistence type="predicted"/>
<dbReference type="KEGG" id="mhor:MSHOH_2550"/>
<gene>
    <name evidence="3" type="ORF">MSHOH_2550</name>
</gene>
<feature type="coiled-coil region" evidence="1">
    <location>
        <begin position="436"/>
        <end position="522"/>
    </location>
</feature>
<reference evidence="3 4" key="1">
    <citation type="submission" date="2014-07" db="EMBL/GenBank/DDBJ databases">
        <title>Methanogenic archaea and the global carbon cycle.</title>
        <authorList>
            <person name="Henriksen J.R."/>
            <person name="Luke J."/>
            <person name="Reinhart S."/>
            <person name="Benedict M.N."/>
            <person name="Youngblut N.D."/>
            <person name="Metcalf M.E."/>
            <person name="Whitaker R.J."/>
            <person name="Metcalf W.W."/>
        </authorList>
    </citation>
    <scope>NUCLEOTIDE SEQUENCE [LARGE SCALE GENOMIC DNA]</scope>
    <source>
        <strain evidence="3 4">HB-1</strain>
    </source>
</reference>
<accession>A0A0E3SH65</accession>
<name>A0A0E3SH65_9EURY</name>
<feature type="coiled-coil region" evidence="1">
    <location>
        <begin position="629"/>
        <end position="661"/>
    </location>
</feature>
<dbReference type="RefSeq" id="WP_048140401.1">
    <property type="nucleotide sequence ID" value="NZ_CP009516.1"/>
</dbReference>
<dbReference type="STRING" id="1434110.MSHOH_2550"/>
<dbReference type="Proteomes" id="UP000033101">
    <property type="component" value="Chromosome"/>
</dbReference>
<evidence type="ECO:0000313" key="4">
    <source>
        <dbReference type="Proteomes" id="UP000033101"/>
    </source>
</evidence>
<dbReference type="PANTHER" id="PTHR40707">
    <property type="entry name" value="POSSIBLE NUCLEASE OF RNASE H FOLD, RUVC/YQGF FAMILY"/>
    <property type="match status" value="1"/>
</dbReference>
<organism evidence="3 4">
    <name type="scientific">Methanosarcina horonobensis HB-1 = JCM 15518</name>
    <dbReference type="NCBI Taxonomy" id="1434110"/>
    <lineage>
        <taxon>Archaea</taxon>
        <taxon>Methanobacteriati</taxon>
        <taxon>Methanobacteriota</taxon>
        <taxon>Stenosarchaea group</taxon>
        <taxon>Methanomicrobia</taxon>
        <taxon>Methanosarcinales</taxon>
        <taxon>Methanosarcinaceae</taxon>
        <taxon>Methanosarcina</taxon>
    </lineage>
</organism>
<evidence type="ECO:0000256" key="1">
    <source>
        <dbReference type="SAM" id="Coils"/>
    </source>
</evidence>
<dbReference type="Pfam" id="PF04312">
    <property type="entry name" value="DUF460"/>
    <property type="match status" value="1"/>
</dbReference>
<dbReference type="EMBL" id="CP009516">
    <property type="protein sequence ID" value="AKB79033.1"/>
    <property type="molecule type" value="Genomic_DNA"/>
</dbReference>